<protein>
    <recommendedName>
        <fullName evidence="7">SH3 domain-containing protein</fullName>
    </recommendedName>
</protein>
<dbReference type="AlphaFoldDB" id="A0A8K0H6X8"/>
<evidence type="ECO:0000313" key="8">
    <source>
        <dbReference type="EMBL" id="KAF3446733.1"/>
    </source>
</evidence>
<accession>A0A8K0H6X8</accession>
<dbReference type="EMBL" id="VOIH02000005">
    <property type="protein sequence ID" value="KAF3446733.1"/>
    <property type="molecule type" value="Genomic_DNA"/>
</dbReference>
<evidence type="ECO:0000256" key="3">
    <source>
        <dbReference type="ARBA" id="ARBA00023054"/>
    </source>
</evidence>
<sequence length="370" mass="41075">MEAIRKQATKLRDQVAKQQHAIKQFAGGIYGASDNVIADETELQQHKRLERLYISTRACKHFQRDIVRSVEGYIVTGSKQVEIGTKLSEDSRKYGVEKTCTSGDTLSKSAISFGRARAQMEKEHGILLKALGTQVAEPLRAMVVGAPLEDARHLAQRYDRMRQEAEAQAIDVSRRQTKVRESAGNAEFIMKLEAAEAKLHELKGNTATLGKEAAAAMSAVEGQQQRFTLQRLLAMIEAERNYHQRVLQILDQLEGEILPERQKIEASPGPAADNSMPPPPSYDEVSGIFVSETYNGSTDSVDYFLGEAVHSFQGVTDVELSLSIGDYVVVRKVSNNGWAEGECKGKAGWFPTNYVERRERVLASKVAEVY</sequence>
<comment type="caution">
    <text evidence="8">The sequence shown here is derived from an EMBL/GenBank/DDBJ whole genome shotgun (WGS) entry which is preliminary data.</text>
</comment>
<dbReference type="OrthoDB" id="19092at2759"/>
<dbReference type="SMART" id="SM00326">
    <property type="entry name" value="SH3"/>
    <property type="match status" value="1"/>
</dbReference>
<keyword evidence="2 5" id="KW-0728">SH3 domain</keyword>
<gene>
    <name evidence="8" type="ORF">FNV43_RR11913</name>
</gene>
<dbReference type="InterPro" id="IPR036028">
    <property type="entry name" value="SH3-like_dom_sf"/>
</dbReference>
<dbReference type="InterPro" id="IPR050384">
    <property type="entry name" value="Endophilin_SH3RF"/>
</dbReference>
<evidence type="ECO:0000313" key="9">
    <source>
        <dbReference type="Proteomes" id="UP000796880"/>
    </source>
</evidence>
<keyword evidence="9" id="KW-1185">Reference proteome</keyword>
<dbReference type="Pfam" id="PF14604">
    <property type="entry name" value="SH3_9"/>
    <property type="match status" value="1"/>
</dbReference>
<keyword evidence="3 6" id="KW-0175">Coiled coil</keyword>
<feature type="domain" description="SH3" evidence="7">
    <location>
        <begin position="301"/>
        <end position="360"/>
    </location>
</feature>
<organism evidence="8 9">
    <name type="scientific">Rhamnella rubrinervis</name>
    <dbReference type="NCBI Taxonomy" id="2594499"/>
    <lineage>
        <taxon>Eukaryota</taxon>
        <taxon>Viridiplantae</taxon>
        <taxon>Streptophyta</taxon>
        <taxon>Embryophyta</taxon>
        <taxon>Tracheophyta</taxon>
        <taxon>Spermatophyta</taxon>
        <taxon>Magnoliopsida</taxon>
        <taxon>eudicotyledons</taxon>
        <taxon>Gunneridae</taxon>
        <taxon>Pentapetalae</taxon>
        <taxon>rosids</taxon>
        <taxon>fabids</taxon>
        <taxon>Rosales</taxon>
        <taxon>Rhamnaceae</taxon>
        <taxon>rhamnoid group</taxon>
        <taxon>Rhamneae</taxon>
        <taxon>Rhamnella</taxon>
    </lineage>
</organism>
<keyword evidence="4" id="KW-0472">Membrane</keyword>
<evidence type="ECO:0000256" key="4">
    <source>
        <dbReference type="ARBA" id="ARBA00023136"/>
    </source>
</evidence>
<dbReference type="Gene3D" id="1.20.1270.60">
    <property type="entry name" value="Arfaptin homology (AH) domain/BAR domain"/>
    <property type="match status" value="1"/>
</dbReference>
<evidence type="ECO:0000259" key="7">
    <source>
        <dbReference type="PROSITE" id="PS50002"/>
    </source>
</evidence>
<dbReference type="PANTHER" id="PTHR14167">
    <property type="entry name" value="SH3 DOMAIN-CONTAINING"/>
    <property type="match status" value="1"/>
</dbReference>
<reference evidence="8" key="1">
    <citation type="submission" date="2020-03" db="EMBL/GenBank/DDBJ databases">
        <title>A high-quality chromosome-level genome assembly of a woody plant with both climbing and erect habits, Rhamnella rubrinervis.</title>
        <authorList>
            <person name="Lu Z."/>
            <person name="Yang Y."/>
            <person name="Zhu X."/>
            <person name="Sun Y."/>
        </authorList>
    </citation>
    <scope>NUCLEOTIDE SEQUENCE</scope>
    <source>
        <strain evidence="8">BYM</strain>
        <tissue evidence="8">Leaf</tissue>
    </source>
</reference>
<dbReference type="InterPro" id="IPR001452">
    <property type="entry name" value="SH3_domain"/>
</dbReference>
<dbReference type="PROSITE" id="PS50002">
    <property type="entry name" value="SH3"/>
    <property type="match status" value="1"/>
</dbReference>
<evidence type="ECO:0000256" key="1">
    <source>
        <dbReference type="ARBA" id="ARBA00004170"/>
    </source>
</evidence>
<evidence type="ECO:0000256" key="2">
    <source>
        <dbReference type="ARBA" id="ARBA00022443"/>
    </source>
</evidence>
<dbReference type="SUPFAM" id="SSF103657">
    <property type="entry name" value="BAR/IMD domain-like"/>
    <property type="match status" value="1"/>
</dbReference>
<dbReference type="InterPro" id="IPR027267">
    <property type="entry name" value="AH/BAR_dom_sf"/>
</dbReference>
<evidence type="ECO:0000256" key="5">
    <source>
        <dbReference type="PROSITE-ProRule" id="PRU00192"/>
    </source>
</evidence>
<evidence type="ECO:0000256" key="6">
    <source>
        <dbReference type="SAM" id="Coils"/>
    </source>
</evidence>
<comment type="subcellular location">
    <subcellularLocation>
        <location evidence="1">Membrane</location>
        <topology evidence="1">Peripheral membrane protein</topology>
    </subcellularLocation>
</comment>
<name>A0A8K0H6X8_9ROSA</name>
<dbReference type="Gene3D" id="2.30.30.40">
    <property type="entry name" value="SH3 Domains"/>
    <property type="match status" value="1"/>
</dbReference>
<dbReference type="PANTHER" id="PTHR14167:SF81">
    <property type="entry name" value="ENDOPHILIN-A"/>
    <property type="match status" value="1"/>
</dbReference>
<dbReference type="Proteomes" id="UP000796880">
    <property type="component" value="Unassembled WGS sequence"/>
</dbReference>
<feature type="coiled-coil region" evidence="6">
    <location>
        <begin position="148"/>
        <end position="212"/>
    </location>
</feature>
<proteinExistence type="predicted"/>
<dbReference type="SUPFAM" id="SSF50044">
    <property type="entry name" value="SH3-domain"/>
    <property type="match status" value="1"/>
</dbReference>